<evidence type="ECO:0000256" key="2">
    <source>
        <dbReference type="SAM" id="Phobius"/>
    </source>
</evidence>
<reference evidence="5" key="1">
    <citation type="journal article" date="2018" name="Nat. Microbiol.">
        <title>Leveraging single-cell genomics to expand the fungal tree of life.</title>
        <authorList>
            <person name="Ahrendt S.R."/>
            <person name="Quandt C.A."/>
            <person name="Ciobanu D."/>
            <person name="Clum A."/>
            <person name="Salamov A."/>
            <person name="Andreopoulos B."/>
            <person name="Cheng J.F."/>
            <person name="Woyke T."/>
            <person name="Pelin A."/>
            <person name="Henrissat B."/>
            <person name="Reynolds N.K."/>
            <person name="Benny G.L."/>
            <person name="Smith M.E."/>
            <person name="James T.Y."/>
            <person name="Grigoriev I.V."/>
        </authorList>
    </citation>
    <scope>NUCLEOTIDE SEQUENCE [LARGE SCALE GENOMIC DNA]</scope>
    <source>
        <strain evidence="5">Benny S71-1</strain>
    </source>
</reference>
<dbReference type="AlphaFoldDB" id="A0A4P9YXY4"/>
<feature type="transmembrane region" description="Helical" evidence="2">
    <location>
        <begin position="298"/>
        <end position="316"/>
    </location>
</feature>
<protein>
    <recommendedName>
        <fullName evidence="3">HMA domain-containing protein</fullName>
    </recommendedName>
</protein>
<accession>A0A4P9YXY4</accession>
<sequence length="329" mass="36115">MAMSTIADAHHSRRPSLEAANEPVVNVVRLRVYGMVCSSCESALASGLEAVPGVRKVFASSMLQLAEVHYASGSALSDDKIAEQIQLLGYQAELSEEDEPSTATLLVHESSHGPSIDAVVELVAVQPGVHQVRVRPSSPRQRGPSKKLHTLQVNYNLEVTGPRSLLRALADAGVQASLPERTPVHDRARQHQRRRLVMLLMCAVAATPTTLIELAFPDILHEPAYRAIMPRDWLMLELGTILQAFVWPFYVATYRSLRYARQVTMDALLALSTTVGYAFSVAGMIITSATLGDIRLTMFFEMNAMLIAFFMLGRYLHNAGKHKAARALA</sequence>
<dbReference type="Proteomes" id="UP000278143">
    <property type="component" value="Unassembled WGS sequence"/>
</dbReference>
<keyword evidence="5" id="KW-1185">Reference proteome</keyword>
<dbReference type="Gene3D" id="3.30.70.100">
    <property type="match status" value="1"/>
</dbReference>
<dbReference type="GO" id="GO:0046872">
    <property type="term" value="F:metal ion binding"/>
    <property type="evidence" value="ECO:0007669"/>
    <property type="project" value="UniProtKB-KW"/>
</dbReference>
<evidence type="ECO:0000256" key="1">
    <source>
        <dbReference type="ARBA" id="ARBA00022723"/>
    </source>
</evidence>
<keyword evidence="2" id="KW-1133">Transmembrane helix</keyword>
<dbReference type="PANTHER" id="PTHR46594">
    <property type="entry name" value="P-TYPE CATION-TRANSPORTING ATPASE"/>
    <property type="match status" value="1"/>
</dbReference>
<dbReference type="InterPro" id="IPR017969">
    <property type="entry name" value="Heavy-metal-associated_CS"/>
</dbReference>
<feature type="transmembrane region" description="Helical" evidence="2">
    <location>
        <begin position="236"/>
        <end position="255"/>
    </location>
</feature>
<keyword evidence="2" id="KW-0472">Membrane</keyword>
<dbReference type="InterPro" id="IPR036163">
    <property type="entry name" value="HMA_dom_sf"/>
</dbReference>
<dbReference type="PANTHER" id="PTHR46594:SF4">
    <property type="entry name" value="P-TYPE CATION-TRANSPORTING ATPASE"/>
    <property type="match status" value="1"/>
</dbReference>
<dbReference type="EMBL" id="KZ990031">
    <property type="protein sequence ID" value="RKP24798.1"/>
    <property type="molecule type" value="Genomic_DNA"/>
</dbReference>
<dbReference type="OrthoDB" id="432719at2759"/>
<feature type="transmembrane region" description="Helical" evidence="2">
    <location>
        <begin position="267"/>
        <end position="286"/>
    </location>
</feature>
<name>A0A4P9YXY4_9FUNG</name>
<evidence type="ECO:0000313" key="5">
    <source>
        <dbReference type="Proteomes" id="UP000278143"/>
    </source>
</evidence>
<evidence type="ECO:0000259" key="3">
    <source>
        <dbReference type="PROSITE" id="PS50846"/>
    </source>
</evidence>
<feature type="non-terminal residue" evidence="4">
    <location>
        <position position="329"/>
    </location>
</feature>
<dbReference type="CDD" id="cd00371">
    <property type="entry name" value="HMA"/>
    <property type="match status" value="1"/>
</dbReference>
<dbReference type="SUPFAM" id="SSF55008">
    <property type="entry name" value="HMA, heavy metal-associated domain"/>
    <property type="match status" value="1"/>
</dbReference>
<dbReference type="PROSITE" id="PS01047">
    <property type="entry name" value="HMA_1"/>
    <property type="match status" value="1"/>
</dbReference>
<dbReference type="InterPro" id="IPR006121">
    <property type="entry name" value="HMA_dom"/>
</dbReference>
<feature type="domain" description="HMA" evidence="3">
    <location>
        <begin position="26"/>
        <end position="93"/>
    </location>
</feature>
<keyword evidence="2" id="KW-0812">Transmembrane</keyword>
<evidence type="ECO:0000313" key="4">
    <source>
        <dbReference type="EMBL" id="RKP24798.1"/>
    </source>
</evidence>
<dbReference type="Pfam" id="PF00403">
    <property type="entry name" value="HMA"/>
    <property type="match status" value="1"/>
</dbReference>
<dbReference type="PROSITE" id="PS50846">
    <property type="entry name" value="HMA_2"/>
    <property type="match status" value="1"/>
</dbReference>
<proteinExistence type="predicted"/>
<keyword evidence="1" id="KW-0479">Metal-binding</keyword>
<organism evidence="4 5">
    <name type="scientific">Syncephalis pseudoplumigaleata</name>
    <dbReference type="NCBI Taxonomy" id="1712513"/>
    <lineage>
        <taxon>Eukaryota</taxon>
        <taxon>Fungi</taxon>
        <taxon>Fungi incertae sedis</taxon>
        <taxon>Zoopagomycota</taxon>
        <taxon>Zoopagomycotina</taxon>
        <taxon>Zoopagomycetes</taxon>
        <taxon>Zoopagales</taxon>
        <taxon>Piptocephalidaceae</taxon>
        <taxon>Syncephalis</taxon>
    </lineage>
</organism>
<feature type="transmembrane region" description="Helical" evidence="2">
    <location>
        <begin position="196"/>
        <end position="216"/>
    </location>
</feature>
<gene>
    <name evidence="4" type="ORF">SYNPS1DRAFT_29451</name>
</gene>